<proteinExistence type="predicted"/>
<protein>
    <submittedName>
        <fullName evidence="4">Uncharacterized protein</fullName>
    </submittedName>
</protein>
<sequence length="572" mass="67453">MEKLEKIYRSGNLKDFQLFFKSHIKNYCSDNGVEIVRNLIHCDNEDNKFKLFKFFIDYLSDKKFIKISDDFLFKISSILIDNNYMDLFKYAVSKKFYISSDNCVEIIRKLIHSDNEDNKFELFKYFIDRLKNRSYLIIKIFKEVYKKQDADFIEYLEKKFHIKEILLIEACGKNNLEWVKYLVRNGANINGKINNHNIFEYFDHCTILDLDIKIIEYLLNYANEENYKSALFICCENNYFELVKYILTKGIDINIKNRYEKTPLIIACLNEHLNLAEYLIKNGADINIKDKYNENLLFKDRINNNFELSKLLIDLGIDINTRNNKKETPLYTAFRNNNFELVKYLINNNAYTNIYDQVNLFRIACENDNLKLIKYLLEIGFNIDKKLLKGTLLFADKNCDLETVEYLTKIGFNIKIKDLKELLFMSIINNNFNRIKCLADNGINMNCFHYRPLMYACINGDLNLVKLLLDNGADINAVNHKKNNSLHFALNQAKYDVAEFLLDNGADINNRDSHGQTSLIKYSKAGNYNAVKLLIKYKADINIKDNDGHDALYYAELYKKQMTIELLVKYKV</sequence>
<dbReference type="PROSITE" id="PS50088">
    <property type="entry name" value="ANK_REPEAT"/>
    <property type="match status" value="6"/>
</dbReference>
<feature type="repeat" description="ANK" evidence="3">
    <location>
        <begin position="259"/>
        <end position="291"/>
    </location>
</feature>
<dbReference type="EMBL" id="ALNZ01000026">
    <property type="protein sequence ID" value="EKV56948.1"/>
    <property type="molecule type" value="Genomic_DNA"/>
</dbReference>
<dbReference type="InterPro" id="IPR036770">
    <property type="entry name" value="Ankyrin_rpt-contain_sf"/>
</dbReference>
<dbReference type="PANTHER" id="PTHR24198:SF165">
    <property type="entry name" value="ANKYRIN REPEAT-CONTAINING PROTEIN-RELATED"/>
    <property type="match status" value="1"/>
</dbReference>
<dbReference type="Pfam" id="PF12796">
    <property type="entry name" value="Ank_2"/>
    <property type="match status" value="4"/>
</dbReference>
<evidence type="ECO:0000256" key="2">
    <source>
        <dbReference type="ARBA" id="ARBA00023043"/>
    </source>
</evidence>
<organism evidence="4 5">
    <name type="scientific">Brachyspira hampsonii 30446</name>
    <dbReference type="NCBI Taxonomy" id="1289135"/>
    <lineage>
        <taxon>Bacteria</taxon>
        <taxon>Pseudomonadati</taxon>
        <taxon>Spirochaetota</taxon>
        <taxon>Spirochaetia</taxon>
        <taxon>Brachyspirales</taxon>
        <taxon>Brachyspiraceae</taxon>
        <taxon>Brachyspira</taxon>
    </lineage>
</organism>
<dbReference type="Gene3D" id="1.25.40.20">
    <property type="entry name" value="Ankyrin repeat-containing domain"/>
    <property type="match status" value="3"/>
</dbReference>
<dbReference type="STRING" id="1289135.A966_07914"/>
<feature type="repeat" description="ANK" evidence="3">
    <location>
        <begin position="481"/>
        <end position="513"/>
    </location>
</feature>
<dbReference type="SMART" id="SM00248">
    <property type="entry name" value="ANK"/>
    <property type="match status" value="10"/>
</dbReference>
<feature type="repeat" description="ANK" evidence="3">
    <location>
        <begin position="448"/>
        <end position="480"/>
    </location>
</feature>
<accession>A0A2U4EVM7</accession>
<dbReference type="AlphaFoldDB" id="A0A2U4EVM7"/>
<evidence type="ECO:0000256" key="1">
    <source>
        <dbReference type="ARBA" id="ARBA00022737"/>
    </source>
</evidence>
<feature type="repeat" description="ANK" evidence="3">
    <location>
        <begin position="514"/>
        <end position="546"/>
    </location>
</feature>
<dbReference type="PROSITE" id="PS50297">
    <property type="entry name" value="ANK_REP_REGION"/>
    <property type="match status" value="5"/>
</dbReference>
<dbReference type="RefSeq" id="WP_008724166.1">
    <property type="nucleotide sequence ID" value="NZ_JH994111.1"/>
</dbReference>
<feature type="repeat" description="ANK" evidence="3">
    <location>
        <begin position="325"/>
        <end position="357"/>
    </location>
</feature>
<reference evidence="4 5" key="1">
    <citation type="submission" date="2012-07" db="EMBL/GenBank/DDBJ databases">
        <title>Genome sequence of Brachyspira sp. 30446, isolated from a pig with mucohaemorrhagic colitis.</title>
        <authorList>
            <person name="Rubin J.E."/>
            <person name="Fernando C."/>
            <person name="Harding J.C.S."/>
            <person name="Hill J.E."/>
        </authorList>
    </citation>
    <scope>NUCLEOTIDE SEQUENCE [LARGE SCALE GENOMIC DNA]</scope>
    <source>
        <strain evidence="4 5">30446</strain>
    </source>
</reference>
<evidence type="ECO:0000313" key="5">
    <source>
        <dbReference type="Proteomes" id="UP000011663"/>
    </source>
</evidence>
<dbReference type="InterPro" id="IPR002110">
    <property type="entry name" value="Ankyrin_rpt"/>
</dbReference>
<dbReference type="Proteomes" id="UP000011663">
    <property type="component" value="Unassembled WGS sequence"/>
</dbReference>
<gene>
    <name evidence="4" type="ORF">A966_07914</name>
</gene>
<keyword evidence="2 3" id="KW-0040">ANK repeat</keyword>
<dbReference type="OrthoDB" id="368967at2"/>
<evidence type="ECO:0000313" key="4">
    <source>
        <dbReference type="EMBL" id="EKV56948.1"/>
    </source>
</evidence>
<name>A0A2U4EVM7_9SPIR</name>
<keyword evidence="1" id="KW-0677">Repeat</keyword>
<dbReference type="Pfam" id="PF00023">
    <property type="entry name" value="Ank"/>
    <property type="match status" value="1"/>
</dbReference>
<dbReference type="SUPFAM" id="SSF48403">
    <property type="entry name" value="Ankyrin repeat"/>
    <property type="match status" value="1"/>
</dbReference>
<feature type="repeat" description="ANK" evidence="3">
    <location>
        <begin position="226"/>
        <end position="258"/>
    </location>
</feature>
<evidence type="ECO:0000256" key="3">
    <source>
        <dbReference type="PROSITE-ProRule" id="PRU00023"/>
    </source>
</evidence>
<comment type="caution">
    <text evidence="4">The sequence shown here is derived from an EMBL/GenBank/DDBJ whole genome shotgun (WGS) entry which is preliminary data.</text>
</comment>
<dbReference type="GeneID" id="66487999"/>
<dbReference type="PANTHER" id="PTHR24198">
    <property type="entry name" value="ANKYRIN REPEAT AND PROTEIN KINASE DOMAIN-CONTAINING PROTEIN"/>
    <property type="match status" value="1"/>
</dbReference>